<dbReference type="GeneID" id="70138467"/>
<dbReference type="RefSeq" id="XP_045952755.1">
    <property type="nucleotide sequence ID" value="XM_046109576.1"/>
</dbReference>
<protein>
    <submittedName>
        <fullName evidence="1">Uncharacterized protein</fullName>
    </submittedName>
</protein>
<keyword evidence="2" id="KW-1185">Reference proteome</keyword>
<sequence length="107" mass="12276">MWRYVEKADFNNIAMTLMGNLVFPALTGPWTLVDQEALNTGKLPLREFENNVQSAANCRLRPWVMHDFWPRIEGLSKPLEDALESRMTLGKEWRQITITQISGLVAS</sequence>
<dbReference type="EMBL" id="JAGPXC010000010">
    <property type="protein sequence ID" value="KAH6646241.1"/>
    <property type="molecule type" value="Genomic_DNA"/>
</dbReference>
<proteinExistence type="predicted"/>
<evidence type="ECO:0000313" key="1">
    <source>
        <dbReference type="EMBL" id="KAH6646241.1"/>
    </source>
</evidence>
<evidence type="ECO:0000313" key="2">
    <source>
        <dbReference type="Proteomes" id="UP000758603"/>
    </source>
</evidence>
<organism evidence="1 2">
    <name type="scientific">Truncatella angustata</name>
    <dbReference type="NCBI Taxonomy" id="152316"/>
    <lineage>
        <taxon>Eukaryota</taxon>
        <taxon>Fungi</taxon>
        <taxon>Dikarya</taxon>
        <taxon>Ascomycota</taxon>
        <taxon>Pezizomycotina</taxon>
        <taxon>Sordariomycetes</taxon>
        <taxon>Xylariomycetidae</taxon>
        <taxon>Amphisphaeriales</taxon>
        <taxon>Sporocadaceae</taxon>
        <taxon>Truncatella</taxon>
    </lineage>
</organism>
<accession>A0A9P8RN70</accession>
<comment type="caution">
    <text evidence="1">The sequence shown here is derived from an EMBL/GenBank/DDBJ whole genome shotgun (WGS) entry which is preliminary data.</text>
</comment>
<reference evidence="1" key="1">
    <citation type="journal article" date="2021" name="Nat. Commun.">
        <title>Genetic determinants of endophytism in the Arabidopsis root mycobiome.</title>
        <authorList>
            <person name="Mesny F."/>
            <person name="Miyauchi S."/>
            <person name="Thiergart T."/>
            <person name="Pickel B."/>
            <person name="Atanasova L."/>
            <person name="Karlsson M."/>
            <person name="Huettel B."/>
            <person name="Barry K.W."/>
            <person name="Haridas S."/>
            <person name="Chen C."/>
            <person name="Bauer D."/>
            <person name="Andreopoulos W."/>
            <person name="Pangilinan J."/>
            <person name="LaButti K."/>
            <person name="Riley R."/>
            <person name="Lipzen A."/>
            <person name="Clum A."/>
            <person name="Drula E."/>
            <person name="Henrissat B."/>
            <person name="Kohler A."/>
            <person name="Grigoriev I.V."/>
            <person name="Martin F.M."/>
            <person name="Hacquard S."/>
        </authorList>
    </citation>
    <scope>NUCLEOTIDE SEQUENCE</scope>
    <source>
        <strain evidence="1">MPI-SDFR-AT-0073</strain>
    </source>
</reference>
<dbReference type="OrthoDB" id="5396831at2759"/>
<name>A0A9P8RN70_9PEZI</name>
<dbReference type="Proteomes" id="UP000758603">
    <property type="component" value="Unassembled WGS sequence"/>
</dbReference>
<gene>
    <name evidence="1" type="ORF">BKA67DRAFT_97086</name>
</gene>
<dbReference type="AlphaFoldDB" id="A0A9P8RN70"/>